<feature type="region of interest" description="Disordered" evidence="1">
    <location>
        <begin position="1"/>
        <end position="22"/>
    </location>
</feature>
<name>A0ABR4LLX7_9EURO</name>
<dbReference type="GeneID" id="98140217"/>
<dbReference type="EMBL" id="JBFXLQ010000031">
    <property type="protein sequence ID" value="KAL2865516.1"/>
    <property type="molecule type" value="Genomic_DNA"/>
</dbReference>
<evidence type="ECO:0000313" key="2">
    <source>
        <dbReference type="EMBL" id="KAL2865516.1"/>
    </source>
</evidence>
<protein>
    <submittedName>
        <fullName evidence="2">Uncharacterized protein</fullName>
    </submittedName>
</protein>
<organism evidence="2 3">
    <name type="scientific">Aspergillus lucknowensis</name>
    <dbReference type="NCBI Taxonomy" id="176173"/>
    <lineage>
        <taxon>Eukaryota</taxon>
        <taxon>Fungi</taxon>
        <taxon>Dikarya</taxon>
        <taxon>Ascomycota</taxon>
        <taxon>Pezizomycotina</taxon>
        <taxon>Eurotiomycetes</taxon>
        <taxon>Eurotiomycetidae</taxon>
        <taxon>Eurotiales</taxon>
        <taxon>Aspergillaceae</taxon>
        <taxon>Aspergillus</taxon>
        <taxon>Aspergillus subgen. Nidulantes</taxon>
    </lineage>
</organism>
<keyword evidence="3" id="KW-1185">Reference proteome</keyword>
<reference evidence="2 3" key="1">
    <citation type="submission" date="2024-07" db="EMBL/GenBank/DDBJ databases">
        <title>Section-level genome sequencing and comparative genomics of Aspergillus sections Usti and Cavernicolus.</title>
        <authorList>
            <consortium name="Lawrence Berkeley National Laboratory"/>
            <person name="Nybo J.L."/>
            <person name="Vesth T.C."/>
            <person name="Theobald S."/>
            <person name="Frisvad J.C."/>
            <person name="Larsen T.O."/>
            <person name="Kjaerboelling I."/>
            <person name="Rothschild-Mancinelli K."/>
            <person name="Lyhne E.K."/>
            <person name="Kogle M.E."/>
            <person name="Barry K."/>
            <person name="Clum A."/>
            <person name="Na H."/>
            <person name="Ledsgaard L."/>
            <person name="Lin J."/>
            <person name="Lipzen A."/>
            <person name="Kuo A."/>
            <person name="Riley R."/>
            <person name="Mondo S."/>
            <person name="Labutti K."/>
            <person name="Haridas S."/>
            <person name="Pangalinan J."/>
            <person name="Salamov A.A."/>
            <person name="Simmons B.A."/>
            <person name="Magnuson J.K."/>
            <person name="Chen J."/>
            <person name="Drula E."/>
            <person name="Henrissat B."/>
            <person name="Wiebenga A."/>
            <person name="Lubbers R.J."/>
            <person name="Gomes A.C."/>
            <person name="Macurrencykelacurrency M.R."/>
            <person name="Stajich J."/>
            <person name="Grigoriev I.V."/>
            <person name="Mortensen U.H."/>
            <person name="De Vries R.P."/>
            <person name="Baker S.E."/>
            <person name="Andersen M.R."/>
        </authorList>
    </citation>
    <scope>NUCLEOTIDE SEQUENCE [LARGE SCALE GENOMIC DNA]</scope>
    <source>
        <strain evidence="2 3">CBS 449.75</strain>
    </source>
</reference>
<accession>A0ABR4LLX7</accession>
<evidence type="ECO:0000313" key="3">
    <source>
        <dbReference type="Proteomes" id="UP001610432"/>
    </source>
</evidence>
<dbReference type="Proteomes" id="UP001610432">
    <property type="component" value="Unassembled WGS sequence"/>
</dbReference>
<dbReference type="RefSeq" id="XP_070884495.1">
    <property type="nucleotide sequence ID" value="XM_071025145.1"/>
</dbReference>
<gene>
    <name evidence="2" type="ORF">BJX67DRAFT_176820</name>
</gene>
<sequence>MKLQFRHSHVHSKTARLRRRNSGFGRRTLESTILCAIASGEESSRQLGGCDEGRGWRLDRLGPLGRRFDRHGRPQDSVTAVAAGSACLSTGTQR</sequence>
<proteinExistence type="predicted"/>
<feature type="compositionally biased region" description="Basic residues" evidence="1">
    <location>
        <begin position="1"/>
        <end position="21"/>
    </location>
</feature>
<evidence type="ECO:0000256" key="1">
    <source>
        <dbReference type="SAM" id="MobiDB-lite"/>
    </source>
</evidence>
<comment type="caution">
    <text evidence="2">The sequence shown here is derived from an EMBL/GenBank/DDBJ whole genome shotgun (WGS) entry which is preliminary data.</text>
</comment>